<protein>
    <submittedName>
        <fullName evidence="1">Uncharacterized protein</fullName>
    </submittedName>
</protein>
<organism evidence="1">
    <name type="scientific">Panicum hallii</name>
    <dbReference type="NCBI Taxonomy" id="206008"/>
    <lineage>
        <taxon>Eukaryota</taxon>
        <taxon>Viridiplantae</taxon>
        <taxon>Streptophyta</taxon>
        <taxon>Embryophyta</taxon>
        <taxon>Tracheophyta</taxon>
        <taxon>Spermatophyta</taxon>
        <taxon>Magnoliopsida</taxon>
        <taxon>Liliopsida</taxon>
        <taxon>Poales</taxon>
        <taxon>Poaceae</taxon>
        <taxon>PACMAD clade</taxon>
        <taxon>Panicoideae</taxon>
        <taxon>Panicodae</taxon>
        <taxon>Paniceae</taxon>
        <taxon>Panicinae</taxon>
        <taxon>Panicum</taxon>
        <taxon>Panicum sect. Panicum</taxon>
    </lineage>
</organism>
<name>A0A2T8KW65_9POAL</name>
<dbReference type="EMBL" id="CM008046">
    <property type="protein sequence ID" value="PVH66404.1"/>
    <property type="molecule type" value="Genomic_DNA"/>
</dbReference>
<dbReference type="AlphaFoldDB" id="A0A2T8KW65"/>
<sequence>MASLHIFRTIPWSWPRVSYRMKLHLFSFQISFKFSTCNTIQLESTLFIQKNKSF</sequence>
<accession>A0A2T8KW65</accession>
<dbReference type="Proteomes" id="UP000243499">
    <property type="component" value="Chromosome 1"/>
</dbReference>
<gene>
    <name evidence="1" type="ORF">PAHAL_1G235100</name>
</gene>
<evidence type="ECO:0000313" key="1">
    <source>
        <dbReference type="EMBL" id="PVH66404.1"/>
    </source>
</evidence>
<reference evidence="1" key="1">
    <citation type="submission" date="2018-04" db="EMBL/GenBank/DDBJ databases">
        <title>WGS assembly of Panicum hallii.</title>
        <authorList>
            <person name="Lovell J."/>
            <person name="Jenkins J."/>
            <person name="Lowry D."/>
            <person name="Mamidi S."/>
            <person name="Sreedasyam A."/>
            <person name="Weng X."/>
            <person name="Barry K."/>
            <person name="Bonette J."/>
            <person name="Campitelli B."/>
            <person name="Daum C."/>
            <person name="Gordon S."/>
            <person name="Gould B."/>
            <person name="Lipzen A."/>
            <person name="Macqueen A."/>
            <person name="Palacio-Mejia J."/>
            <person name="Plott C."/>
            <person name="Shakirov E."/>
            <person name="Shu S."/>
            <person name="Yoshinaga Y."/>
            <person name="Zane M."/>
            <person name="Rokhsar D."/>
            <person name="Grimwood J."/>
            <person name="Schmutz J."/>
            <person name="Juenger T."/>
        </authorList>
    </citation>
    <scope>NUCLEOTIDE SEQUENCE [LARGE SCALE GENOMIC DNA]</scope>
    <source>
        <strain evidence="1">FIL2</strain>
    </source>
</reference>
<proteinExistence type="predicted"/>
<dbReference type="Gramene" id="PVH66404">
    <property type="protein sequence ID" value="PVH66404"/>
    <property type="gene ID" value="PAHAL_1G235100"/>
</dbReference>